<dbReference type="Gene3D" id="1.10.10.10">
    <property type="entry name" value="Winged helix-like DNA-binding domain superfamily/Winged helix DNA-binding domain"/>
    <property type="match status" value="1"/>
</dbReference>
<dbReference type="EMBL" id="VSSS01000026">
    <property type="protein sequence ID" value="TYL94716.1"/>
    <property type="molecule type" value="Genomic_DNA"/>
</dbReference>
<keyword evidence="1" id="KW-0805">Transcription regulation</keyword>
<reference evidence="6 7" key="1">
    <citation type="submission" date="2019-08" db="EMBL/GenBank/DDBJ databases">
        <title>Bradyrhizobium hipponensis sp. nov., a rhizobium isolated from a Lupinus angustifolius root nodule in Tunisia.</title>
        <authorList>
            <person name="Off K."/>
            <person name="Rejili M."/>
            <person name="Mars M."/>
            <person name="Brachmann A."/>
            <person name="Marin M."/>
        </authorList>
    </citation>
    <scope>NUCLEOTIDE SEQUENCE [LARGE SCALE GENOMIC DNA]</scope>
    <source>
        <strain evidence="6 7">CTAW71</strain>
    </source>
</reference>
<keyword evidence="3" id="KW-0804">Transcription</keyword>
<dbReference type="InterPro" id="IPR036388">
    <property type="entry name" value="WH-like_DNA-bd_sf"/>
</dbReference>
<evidence type="ECO:0000256" key="1">
    <source>
        <dbReference type="ARBA" id="ARBA00023015"/>
    </source>
</evidence>
<keyword evidence="7" id="KW-1185">Reference proteome</keyword>
<dbReference type="InterPro" id="IPR008920">
    <property type="entry name" value="TF_FadR/GntR_C"/>
</dbReference>
<evidence type="ECO:0000259" key="5">
    <source>
        <dbReference type="PROSITE" id="PS50949"/>
    </source>
</evidence>
<organism evidence="6 7">
    <name type="scientific">Bradyrhizobium rifense</name>
    <dbReference type="NCBI Taxonomy" id="515499"/>
    <lineage>
        <taxon>Bacteria</taxon>
        <taxon>Pseudomonadati</taxon>
        <taxon>Pseudomonadota</taxon>
        <taxon>Alphaproteobacteria</taxon>
        <taxon>Hyphomicrobiales</taxon>
        <taxon>Nitrobacteraceae</taxon>
        <taxon>Bradyrhizobium</taxon>
    </lineage>
</organism>
<dbReference type="Proteomes" id="UP000324758">
    <property type="component" value="Unassembled WGS sequence"/>
</dbReference>
<dbReference type="SUPFAM" id="SSF48008">
    <property type="entry name" value="GntR ligand-binding domain-like"/>
    <property type="match status" value="1"/>
</dbReference>
<sequence>MRRYFGQAREREMAKINLRSEARVQPKSEAPKGRKSPKLKRMGLHERAAARMRTMIIRGELPPGSQTQETKLSKSLGVSRTPLREAMKVLAAEGLIELRPNRSPRIASLAVDGISELFEALAGIERLAAELAAARATERDLARLRTLQTRMEGHHRSGKLDDYFAINGDIHTTIVRMARNTPLREAHETLITRAERARYLALGADRRWSNSVDEHAAILAALEARNGEAAGRLLGAHVARTGTALLEVLAKSQPRQKASQS</sequence>
<dbReference type="OrthoDB" id="8114900at2"/>
<dbReference type="PANTHER" id="PTHR43537">
    <property type="entry name" value="TRANSCRIPTIONAL REGULATOR, GNTR FAMILY"/>
    <property type="match status" value="1"/>
</dbReference>
<feature type="compositionally biased region" description="Basic and acidic residues" evidence="4">
    <location>
        <begin position="17"/>
        <end position="32"/>
    </location>
</feature>
<evidence type="ECO:0000313" key="7">
    <source>
        <dbReference type="Proteomes" id="UP000324758"/>
    </source>
</evidence>
<protein>
    <submittedName>
        <fullName evidence="6">GntR family transcriptional regulator</fullName>
    </submittedName>
</protein>
<comment type="caution">
    <text evidence="6">The sequence shown here is derived from an EMBL/GenBank/DDBJ whole genome shotgun (WGS) entry which is preliminary data.</text>
</comment>
<feature type="region of interest" description="Disordered" evidence="4">
    <location>
        <begin position="17"/>
        <end position="41"/>
    </location>
</feature>
<dbReference type="CDD" id="cd07377">
    <property type="entry name" value="WHTH_GntR"/>
    <property type="match status" value="1"/>
</dbReference>
<evidence type="ECO:0000313" key="6">
    <source>
        <dbReference type="EMBL" id="TYL94716.1"/>
    </source>
</evidence>
<keyword evidence="2" id="KW-0238">DNA-binding</keyword>
<feature type="domain" description="HTH gntR-type" evidence="5">
    <location>
        <begin position="42"/>
        <end position="109"/>
    </location>
</feature>
<dbReference type="SMART" id="SM00895">
    <property type="entry name" value="FCD"/>
    <property type="match status" value="1"/>
</dbReference>
<evidence type="ECO:0000256" key="2">
    <source>
        <dbReference type="ARBA" id="ARBA00023125"/>
    </source>
</evidence>
<gene>
    <name evidence="6" type="ORF">FXB40_16580</name>
</gene>
<dbReference type="PRINTS" id="PR00035">
    <property type="entry name" value="HTHGNTR"/>
</dbReference>
<dbReference type="GO" id="GO:0003700">
    <property type="term" value="F:DNA-binding transcription factor activity"/>
    <property type="evidence" value="ECO:0007669"/>
    <property type="project" value="InterPro"/>
</dbReference>
<evidence type="ECO:0000256" key="4">
    <source>
        <dbReference type="SAM" id="MobiDB-lite"/>
    </source>
</evidence>
<dbReference type="SMART" id="SM00345">
    <property type="entry name" value="HTH_GNTR"/>
    <property type="match status" value="1"/>
</dbReference>
<dbReference type="SUPFAM" id="SSF46785">
    <property type="entry name" value="Winged helix' DNA-binding domain"/>
    <property type="match status" value="1"/>
</dbReference>
<dbReference type="PANTHER" id="PTHR43537:SF50">
    <property type="entry name" value="TRANSCRIPTIONAL REGULATORY PROTEIN"/>
    <property type="match status" value="1"/>
</dbReference>
<proteinExistence type="predicted"/>
<dbReference type="InterPro" id="IPR000524">
    <property type="entry name" value="Tscrpt_reg_HTH_GntR"/>
</dbReference>
<accession>A0A5D3KQW5</accession>
<evidence type="ECO:0000256" key="3">
    <source>
        <dbReference type="ARBA" id="ARBA00023163"/>
    </source>
</evidence>
<dbReference type="Gene3D" id="1.20.120.530">
    <property type="entry name" value="GntR ligand-binding domain-like"/>
    <property type="match status" value="1"/>
</dbReference>
<dbReference type="InterPro" id="IPR011711">
    <property type="entry name" value="GntR_C"/>
</dbReference>
<dbReference type="PROSITE" id="PS50949">
    <property type="entry name" value="HTH_GNTR"/>
    <property type="match status" value="1"/>
</dbReference>
<dbReference type="InterPro" id="IPR036390">
    <property type="entry name" value="WH_DNA-bd_sf"/>
</dbReference>
<dbReference type="AlphaFoldDB" id="A0A5D3KQW5"/>
<dbReference type="GO" id="GO:0003677">
    <property type="term" value="F:DNA binding"/>
    <property type="evidence" value="ECO:0007669"/>
    <property type="project" value="UniProtKB-KW"/>
</dbReference>
<dbReference type="Pfam" id="PF00392">
    <property type="entry name" value="GntR"/>
    <property type="match status" value="1"/>
</dbReference>
<name>A0A5D3KQW5_9BRAD</name>
<dbReference type="Pfam" id="PF07729">
    <property type="entry name" value="FCD"/>
    <property type="match status" value="1"/>
</dbReference>